<dbReference type="Pfam" id="PF00512">
    <property type="entry name" value="HisKA"/>
    <property type="match status" value="1"/>
</dbReference>
<name>A0ABV7VHM8_9PROT</name>
<comment type="caution">
    <text evidence="9">The sequence shown here is derived from an EMBL/GenBank/DDBJ whole genome shotgun (WGS) entry which is preliminary data.</text>
</comment>
<dbReference type="InterPro" id="IPR003661">
    <property type="entry name" value="HisK_dim/P_dom"/>
</dbReference>
<gene>
    <name evidence="9" type="ORF">ACFOOQ_15180</name>
</gene>
<keyword evidence="7" id="KW-0472">Membrane</keyword>
<protein>
    <recommendedName>
        <fullName evidence="2">histidine kinase</fullName>
        <ecNumber evidence="2">2.7.13.3</ecNumber>
    </recommendedName>
</protein>
<evidence type="ECO:0000256" key="6">
    <source>
        <dbReference type="ARBA" id="ARBA00023012"/>
    </source>
</evidence>
<keyword evidence="6" id="KW-0902">Two-component regulatory system</keyword>
<keyword evidence="7" id="KW-0812">Transmembrane</keyword>
<dbReference type="CDD" id="cd16922">
    <property type="entry name" value="HATPase_EvgS-ArcB-TorS-like"/>
    <property type="match status" value="1"/>
</dbReference>
<feature type="transmembrane region" description="Helical" evidence="7">
    <location>
        <begin position="177"/>
        <end position="200"/>
    </location>
</feature>
<dbReference type="Proteomes" id="UP001595711">
    <property type="component" value="Unassembled WGS sequence"/>
</dbReference>
<dbReference type="Pfam" id="PF02518">
    <property type="entry name" value="HATPase_c"/>
    <property type="match status" value="1"/>
</dbReference>
<evidence type="ECO:0000256" key="1">
    <source>
        <dbReference type="ARBA" id="ARBA00000085"/>
    </source>
</evidence>
<dbReference type="EC" id="2.7.13.3" evidence="2"/>
<evidence type="ECO:0000313" key="10">
    <source>
        <dbReference type="Proteomes" id="UP001595711"/>
    </source>
</evidence>
<dbReference type="CDD" id="cd00082">
    <property type="entry name" value="HisKA"/>
    <property type="match status" value="1"/>
</dbReference>
<evidence type="ECO:0000256" key="4">
    <source>
        <dbReference type="ARBA" id="ARBA00022679"/>
    </source>
</evidence>
<dbReference type="Gene3D" id="1.10.287.130">
    <property type="match status" value="1"/>
</dbReference>
<dbReference type="InterPro" id="IPR036890">
    <property type="entry name" value="HATPase_C_sf"/>
</dbReference>
<dbReference type="PANTHER" id="PTHR43711:SF26">
    <property type="entry name" value="SENSOR HISTIDINE KINASE RCSC"/>
    <property type="match status" value="1"/>
</dbReference>
<reference evidence="10" key="1">
    <citation type="journal article" date="2019" name="Int. J. Syst. Evol. Microbiol.">
        <title>The Global Catalogue of Microorganisms (GCM) 10K type strain sequencing project: providing services to taxonomists for standard genome sequencing and annotation.</title>
        <authorList>
            <consortium name="The Broad Institute Genomics Platform"/>
            <consortium name="The Broad Institute Genome Sequencing Center for Infectious Disease"/>
            <person name="Wu L."/>
            <person name="Ma J."/>
        </authorList>
    </citation>
    <scope>NUCLEOTIDE SEQUENCE [LARGE SCALE GENOMIC DNA]</scope>
    <source>
        <strain evidence="10">KCTC 42182</strain>
    </source>
</reference>
<proteinExistence type="predicted"/>
<dbReference type="PROSITE" id="PS50109">
    <property type="entry name" value="HIS_KIN"/>
    <property type="match status" value="1"/>
</dbReference>
<dbReference type="InterPro" id="IPR036097">
    <property type="entry name" value="HisK_dim/P_sf"/>
</dbReference>
<dbReference type="EMBL" id="JBHRYJ010000003">
    <property type="protein sequence ID" value="MFC3676899.1"/>
    <property type="molecule type" value="Genomic_DNA"/>
</dbReference>
<dbReference type="RefSeq" id="WP_379728164.1">
    <property type="nucleotide sequence ID" value="NZ_JBHRYJ010000003.1"/>
</dbReference>
<evidence type="ECO:0000256" key="2">
    <source>
        <dbReference type="ARBA" id="ARBA00012438"/>
    </source>
</evidence>
<comment type="catalytic activity">
    <reaction evidence="1">
        <text>ATP + protein L-histidine = ADP + protein N-phospho-L-histidine.</text>
        <dbReference type="EC" id="2.7.13.3"/>
    </reaction>
</comment>
<feature type="transmembrane region" description="Helical" evidence="7">
    <location>
        <begin position="12"/>
        <end position="29"/>
    </location>
</feature>
<dbReference type="InterPro" id="IPR004358">
    <property type="entry name" value="Sig_transdc_His_kin-like_C"/>
</dbReference>
<evidence type="ECO:0000256" key="7">
    <source>
        <dbReference type="SAM" id="Phobius"/>
    </source>
</evidence>
<keyword evidence="10" id="KW-1185">Reference proteome</keyword>
<accession>A0ABV7VHM8</accession>
<dbReference type="InterPro" id="IPR003594">
    <property type="entry name" value="HATPase_dom"/>
</dbReference>
<dbReference type="SUPFAM" id="SSF47384">
    <property type="entry name" value="Homodimeric domain of signal transducing histidine kinase"/>
    <property type="match status" value="1"/>
</dbReference>
<evidence type="ECO:0000256" key="3">
    <source>
        <dbReference type="ARBA" id="ARBA00022553"/>
    </source>
</evidence>
<dbReference type="PANTHER" id="PTHR43711">
    <property type="entry name" value="TWO-COMPONENT HISTIDINE KINASE"/>
    <property type="match status" value="1"/>
</dbReference>
<keyword evidence="4" id="KW-0808">Transferase</keyword>
<evidence type="ECO:0000259" key="8">
    <source>
        <dbReference type="PROSITE" id="PS50109"/>
    </source>
</evidence>
<evidence type="ECO:0000313" key="9">
    <source>
        <dbReference type="EMBL" id="MFC3676899.1"/>
    </source>
</evidence>
<dbReference type="PRINTS" id="PR00344">
    <property type="entry name" value="BCTRLSENSOR"/>
</dbReference>
<keyword evidence="3" id="KW-0597">Phosphoprotein</keyword>
<dbReference type="SUPFAM" id="SSF55874">
    <property type="entry name" value="ATPase domain of HSP90 chaperone/DNA topoisomerase II/histidine kinase"/>
    <property type="match status" value="1"/>
</dbReference>
<dbReference type="InterPro" id="IPR005467">
    <property type="entry name" value="His_kinase_dom"/>
</dbReference>
<dbReference type="Gene3D" id="3.30.565.10">
    <property type="entry name" value="Histidine kinase-like ATPase, C-terminal domain"/>
    <property type="match status" value="1"/>
</dbReference>
<organism evidence="9 10">
    <name type="scientific">Ferrovibrio xuzhouensis</name>
    <dbReference type="NCBI Taxonomy" id="1576914"/>
    <lineage>
        <taxon>Bacteria</taxon>
        <taxon>Pseudomonadati</taxon>
        <taxon>Pseudomonadota</taxon>
        <taxon>Alphaproteobacteria</taxon>
        <taxon>Rhodospirillales</taxon>
        <taxon>Rhodospirillaceae</taxon>
        <taxon>Ferrovibrio</taxon>
    </lineage>
</organism>
<dbReference type="SMART" id="SM00388">
    <property type="entry name" value="HisKA"/>
    <property type="match status" value="1"/>
</dbReference>
<keyword evidence="7" id="KW-1133">Transmembrane helix</keyword>
<dbReference type="SMART" id="SM00387">
    <property type="entry name" value="HATPase_c"/>
    <property type="match status" value="1"/>
</dbReference>
<evidence type="ECO:0000256" key="5">
    <source>
        <dbReference type="ARBA" id="ARBA00022777"/>
    </source>
</evidence>
<dbReference type="InterPro" id="IPR050736">
    <property type="entry name" value="Sensor_HK_Regulatory"/>
</dbReference>
<feature type="domain" description="Histidine kinase" evidence="8">
    <location>
        <begin position="236"/>
        <end position="456"/>
    </location>
</feature>
<sequence length="474" mass="51845">MKFGFGRSQTRIAVALIVLGAIGIAVYLQDTLTSVARDLPVTLLDQERDAETLTREISYLAWAIEIWRREPIAVNRERVAIYLGEARRRADVLRANYNLDNMVGAAGMYAVANPVIQDLQSWFDNGVPGQAPESVATMALMYGRARDAEKQLVTLLAESREMARNMLLLQESRLDRFANGVGILTAFAAALLLGLVLLLFRQRHLLDLKEQAEAGALAAKRAAEEANRAKSEFLANMSHELRTPLNAINGFSTIIRDEMLGPVSPPRYREYAADILSSGEHLLAIIGDILDLSKVEAGKFELADDEFDAGEIMDAAVRLVREKMVQAHLTLDIVPPARPVHLRADRRALLQVLINLLTNAVKFTAAGRVTLSAGPDEDGGFAYVVADTGIGMTLAQIRIAMQPFGQIQNAMTRMQSGTGLGLPLSERLVTMHGGRLQIESTPGEGTRVTAHLPRQRVVEWGQPPSAERAPGRSS</sequence>
<dbReference type="GO" id="GO:0016301">
    <property type="term" value="F:kinase activity"/>
    <property type="evidence" value="ECO:0007669"/>
    <property type="project" value="UniProtKB-KW"/>
</dbReference>
<keyword evidence="5 9" id="KW-0418">Kinase</keyword>